<dbReference type="Gene3D" id="1.10.8.60">
    <property type="match status" value="1"/>
</dbReference>
<evidence type="ECO:0000256" key="1">
    <source>
        <dbReference type="ARBA" id="ARBA00010378"/>
    </source>
</evidence>
<accession>A0A3N0UYU2</accession>
<evidence type="ECO:0000256" key="4">
    <source>
        <dbReference type="ARBA" id="ARBA00054930"/>
    </source>
</evidence>
<dbReference type="GO" id="GO:0016887">
    <property type="term" value="F:ATP hydrolysis activity"/>
    <property type="evidence" value="ECO:0007669"/>
    <property type="project" value="InterPro"/>
</dbReference>
<dbReference type="InterPro" id="IPR003959">
    <property type="entry name" value="ATPase_AAA_core"/>
</dbReference>
<evidence type="ECO:0000256" key="3">
    <source>
        <dbReference type="ARBA" id="ARBA00022840"/>
    </source>
</evidence>
<dbReference type="Proteomes" id="UP000275137">
    <property type="component" value="Unassembled WGS sequence"/>
</dbReference>
<dbReference type="SUPFAM" id="SSF52540">
    <property type="entry name" value="P-loop containing nucleoside triphosphate hydrolases"/>
    <property type="match status" value="1"/>
</dbReference>
<dbReference type="InterPro" id="IPR027417">
    <property type="entry name" value="P-loop_NTPase"/>
</dbReference>
<dbReference type="InterPro" id="IPR050773">
    <property type="entry name" value="CbxX/CfxQ_RuBisCO_ESX"/>
</dbReference>
<evidence type="ECO:0000259" key="6">
    <source>
        <dbReference type="SMART" id="SM00382"/>
    </source>
</evidence>
<dbReference type="PRINTS" id="PR00819">
    <property type="entry name" value="CBXCFQXSUPER"/>
</dbReference>
<comment type="caution">
    <text evidence="7">The sequence shown here is derived from an EMBL/GenBank/DDBJ whole genome shotgun (WGS) entry which is preliminary data.</text>
</comment>
<comment type="function">
    <text evidence="4">Seems to be necessary for the expression of RuBisCO.</text>
</comment>
<dbReference type="AlphaFoldDB" id="A0A3N0UYU2"/>
<protein>
    <submittedName>
        <fullName evidence="7">AAA family ATPase</fullName>
    </submittedName>
</protein>
<dbReference type="GO" id="GO:0005524">
    <property type="term" value="F:ATP binding"/>
    <property type="evidence" value="ECO:0007669"/>
    <property type="project" value="UniProtKB-KW"/>
</dbReference>
<gene>
    <name evidence="7" type="ORF">ED236_09475</name>
</gene>
<feature type="domain" description="AAA+ ATPase" evidence="6">
    <location>
        <begin position="142"/>
        <end position="280"/>
    </location>
</feature>
<dbReference type="InterPro" id="IPR041627">
    <property type="entry name" value="AAA_lid_6"/>
</dbReference>
<dbReference type="InterPro" id="IPR000641">
    <property type="entry name" value="CbxX/CfxQ"/>
</dbReference>
<dbReference type="PANTHER" id="PTHR43392:SF2">
    <property type="entry name" value="AAA-TYPE ATPASE FAMILY PROTEIN _ ANKYRIN REPEAT FAMILY PROTEIN"/>
    <property type="match status" value="1"/>
</dbReference>
<feature type="region of interest" description="Disordered" evidence="5">
    <location>
        <begin position="66"/>
        <end position="93"/>
    </location>
</feature>
<keyword evidence="3" id="KW-0067">ATP-binding</keyword>
<comment type="similarity">
    <text evidence="1">Belongs to the CbxX/CfxQ family.</text>
</comment>
<dbReference type="Pfam" id="PF00004">
    <property type="entry name" value="AAA"/>
    <property type="match status" value="1"/>
</dbReference>
<dbReference type="InterPro" id="IPR003593">
    <property type="entry name" value="AAA+_ATPase"/>
</dbReference>
<dbReference type="EMBL" id="RJVP01000005">
    <property type="protein sequence ID" value="ROH85418.1"/>
    <property type="molecule type" value="Genomic_DNA"/>
</dbReference>
<dbReference type="PANTHER" id="PTHR43392">
    <property type="entry name" value="AAA-TYPE ATPASE FAMILY PROTEIN / ANKYRIN REPEAT FAMILY PROTEIN"/>
    <property type="match status" value="1"/>
</dbReference>
<dbReference type="CDD" id="cd00009">
    <property type="entry name" value="AAA"/>
    <property type="match status" value="1"/>
</dbReference>
<dbReference type="FunFam" id="3.40.50.300:FF:000216">
    <property type="entry name" value="Type VII secretion ATPase EccA"/>
    <property type="match status" value="1"/>
</dbReference>
<reference evidence="7 8" key="1">
    <citation type="submission" date="2018-10" db="EMBL/GenBank/DDBJ databases">
        <authorList>
            <person name="Chen W.-M."/>
        </authorList>
    </citation>
    <scope>NUCLEOTIDE SEQUENCE [LARGE SCALE GENOMIC DNA]</scope>
    <source>
        <strain evidence="7 8">H-5</strain>
    </source>
</reference>
<evidence type="ECO:0000313" key="8">
    <source>
        <dbReference type="Proteomes" id="UP000275137"/>
    </source>
</evidence>
<dbReference type="Pfam" id="PF17866">
    <property type="entry name" value="AAA_lid_6"/>
    <property type="match status" value="1"/>
</dbReference>
<sequence length="365" mass="41619">MYSFDDRLDADMRMDLTLTIDELPNTHTNEDPDGLLLYGRTKPHWLLAGHELPLQNRIDGLEDACEQESPALEPPSLQQPTDQGHQPDSKSKPMHSIFKFIDQQFSGFVGMGAFKELIYRQAALFSIQQKRSKVGLNGLLSPNRHIVFAGNPGTGKTTVARVLASVYHKLGICRENKLVETDRSGLVAMYLGQTAIKTREVVESALGGVLFIDEAYSLTEQDSDDYGTEAIDTLVKMMEDHRDDLVVIVAGYGEEMDRFVRSNPGLKSRFSKRMHFPNYTARELCEMLLKLMKQHHYEIESQDQIERLLEQRFAQEIKNQGDQFGNGRFVRNMFESIVESQSFRLMKQADFTQQELSVLQPQDFC</sequence>
<keyword evidence="8" id="KW-1185">Reference proteome</keyword>
<dbReference type="Gene3D" id="3.40.50.300">
    <property type="entry name" value="P-loop containing nucleotide triphosphate hydrolases"/>
    <property type="match status" value="1"/>
</dbReference>
<evidence type="ECO:0000256" key="2">
    <source>
        <dbReference type="ARBA" id="ARBA00022741"/>
    </source>
</evidence>
<evidence type="ECO:0000313" key="7">
    <source>
        <dbReference type="EMBL" id="ROH85418.1"/>
    </source>
</evidence>
<evidence type="ECO:0000256" key="5">
    <source>
        <dbReference type="SAM" id="MobiDB-lite"/>
    </source>
</evidence>
<name>A0A3N0UYU2_9PROT</name>
<organism evidence="7 8">
    <name type="scientific">Pseudomethylobacillus aquaticus</name>
    <dbReference type="NCBI Taxonomy" id="2676064"/>
    <lineage>
        <taxon>Bacteria</taxon>
        <taxon>Pseudomonadati</taxon>
        <taxon>Pseudomonadota</taxon>
        <taxon>Betaproteobacteria</taxon>
        <taxon>Nitrosomonadales</taxon>
        <taxon>Methylophilaceae</taxon>
        <taxon>Pseudomethylobacillus</taxon>
    </lineage>
</organism>
<keyword evidence="2" id="KW-0547">Nucleotide-binding</keyword>
<proteinExistence type="inferred from homology"/>
<dbReference type="SMART" id="SM00382">
    <property type="entry name" value="AAA"/>
    <property type="match status" value="1"/>
</dbReference>